<keyword evidence="6 12" id="KW-0560">Oxidoreductase</keyword>
<comment type="cofactor">
    <cofactor evidence="8">
        <name>heme</name>
        <dbReference type="ChEBI" id="CHEBI:30413"/>
    </cofactor>
    <text evidence="8">Binds 2 heme groups.</text>
</comment>
<dbReference type="EMBL" id="LECT01000006">
    <property type="protein sequence ID" value="KLU07531.1"/>
    <property type="molecule type" value="Genomic_DNA"/>
</dbReference>
<gene>
    <name evidence="12" type="ORF">RISK_000609</name>
</gene>
<keyword evidence="3 9" id="KW-0479">Metal-binding</keyword>
<evidence type="ECO:0000313" key="12">
    <source>
        <dbReference type="EMBL" id="KLU07531.1"/>
    </source>
</evidence>
<comment type="PTM">
    <text evidence="8">Binds 2 heme groups per subunit.</text>
</comment>
<accession>A0A0J1BLW5</accession>
<evidence type="ECO:0000256" key="8">
    <source>
        <dbReference type="PIRSR" id="PIRSR000294-1"/>
    </source>
</evidence>
<feature type="binding site" description="axial binding residue" evidence="9">
    <location>
        <position position="276"/>
    </location>
    <ligand>
        <name>heme c</name>
        <dbReference type="ChEBI" id="CHEBI:61717"/>
        <label>2</label>
    </ligand>
    <ligandPart>
        <name>Fe</name>
        <dbReference type="ChEBI" id="CHEBI:18248"/>
    </ligandPart>
</feature>
<dbReference type="InterPro" id="IPR026259">
    <property type="entry name" value="MauG/Cytc_peroxidase"/>
</dbReference>
<keyword evidence="7 9" id="KW-0408">Iron</keyword>
<evidence type="ECO:0000256" key="10">
    <source>
        <dbReference type="SAM" id="MobiDB-lite"/>
    </source>
</evidence>
<feature type="binding site" description="covalent" evidence="8">
    <location>
        <position position="192"/>
    </location>
    <ligand>
        <name>heme c</name>
        <dbReference type="ChEBI" id="CHEBI:61717"/>
        <label>2</label>
    </ligand>
</feature>
<dbReference type="Proteomes" id="UP000036367">
    <property type="component" value="Unassembled WGS sequence"/>
</dbReference>
<evidence type="ECO:0000256" key="6">
    <source>
        <dbReference type="ARBA" id="ARBA00023002"/>
    </source>
</evidence>
<dbReference type="PROSITE" id="PS51007">
    <property type="entry name" value="CYTC"/>
    <property type="match status" value="2"/>
</dbReference>
<dbReference type="Gene3D" id="1.10.760.10">
    <property type="entry name" value="Cytochrome c-like domain"/>
    <property type="match status" value="2"/>
</dbReference>
<feature type="binding site" description="covalent" evidence="8">
    <location>
        <position position="189"/>
    </location>
    <ligand>
        <name>heme c</name>
        <dbReference type="ChEBI" id="CHEBI:61717"/>
        <label>2</label>
    </ligand>
</feature>
<evidence type="ECO:0000256" key="1">
    <source>
        <dbReference type="ARBA" id="ARBA00004418"/>
    </source>
</evidence>
<sequence>MDAQDFVPLPTTTAQAGDTPEKIELGKKLFFDPRLSATGTVSCNSCHNLMEGGDDGRPTSMGVDGLTGPRNAPTVWNSVFQSSQFWDGRAATLAEQAMGPMVADVEMGMTGHDQVIRRIKNIPDYADEFERIFGQTGAITIENAVDAIAAFERTLITPDSDFDRFLAGDQSAISAKAIRGMELFESIGCTECHSGPALNNWTGPDDVAEFVDFPRDADSPLVDRYDLVSDLGRQQVTGDESDAHLFKVPVLRNITLTAPYMHNGKVPSLAEACRVMASTQLDEDLADEEVSELIAFLSTLEGRFPEITLPRLPSRSGESVIDPIPTPDNEPHQN</sequence>
<dbReference type="GO" id="GO:0042597">
    <property type="term" value="C:periplasmic space"/>
    <property type="evidence" value="ECO:0007669"/>
    <property type="project" value="UniProtKB-SubCell"/>
</dbReference>
<evidence type="ECO:0000256" key="5">
    <source>
        <dbReference type="ARBA" id="ARBA00022764"/>
    </source>
</evidence>
<comment type="subcellular location">
    <subcellularLocation>
        <location evidence="1">Periplasm</location>
    </subcellularLocation>
</comment>
<dbReference type="InterPro" id="IPR051395">
    <property type="entry name" value="Cytochrome_c_Peroxidase/MauG"/>
</dbReference>
<evidence type="ECO:0000313" key="13">
    <source>
        <dbReference type="Proteomes" id="UP000036367"/>
    </source>
</evidence>
<keyword evidence="4" id="KW-0732">Signal</keyword>
<dbReference type="PIRSF" id="PIRSF000294">
    <property type="entry name" value="Cytochrome-c_peroxidase"/>
    <property type="match status" value="1"/>
</dbReference>
<evidence type="ECO:0000256" key="9">
    <source>
        <dbReference type="PIRSR" id="PIRSR000294-2"/>
    </source>
</evidence>
<dbReference type="STRING" id="595434.RISK_000609"/>
<dbReference type="PANTHER" id="PTHR30600">
    <property type="entry name" value="CYTOCHROME C PEROXIDASE-RELATED"/>
    <property type="match status" value="1"/>
</dbReference>
<dbReference type="AlphaFoldDB" id="A0A0J1BLW5"/>
<evidence type="ECO:0000256" key="2">
    <source>
        <dbReference type="ARBA" id="ARBA00022617"/>
    </source>
</evidence>
<keyword evidence="5" id="KW-0574">Periplasm</keyword>
<keyword evidence="2 8" id="KW-0349">Heme</keyword>
<keyword evidence="12" id="KW-0575">Peroxidase</keyword>
<dbReference type="SUPFAM" id="SSF46626">
    <property type="entry name" value="Cytochrome c"/>
    <property type="match status" value="2"/>
</dbReference>
<evidence type="ECO:0000256" key="3">
    <source>
        <dbReference type="ARBA" id="ARBA00022723"/>
    </source>
</evidence>
<dbReference type="InterPro" id="IPR004852">
    <property type="entry name" value="Di-haem_cyt_c_peroxidsae"/>
</dbReference>
<reference evidence="12" key="1">
    <citation type="submission" date="2015-05" db="EMBL/GenBank/DDBJ databases">
        <title>Permanent draft genome of Rhodopirellula islandicus K833.</title>
        <authorList>
            <person name="Kizina J."/>
            <person name="Richter M."/>
            <person name="Glockner F.O."/>
            <person name="Harder J."/>
        </authorList>
    </citation>
    <scope>NUCLEOTIDE SEQUENCE [LARGE SCALE GENOMIC DNA]</scope>
    <source>
        <strain evidence="12">K833</strain>
    </source>
</reference>
<feature type="domain" description="Cytochrome c" evidence="11">
    <location>
        <begin position="21"/>
        <end position="156"/>
    </location>
</feature>
<feature type="domain" description="Cytochrome c" evidence="11">
    <location>
        <begin position="175"/>
        <end position="301"/>
    </location>
</feature>
<feature type="binding site" description="axial binding residue" evidence="9">
    <location>
        <position position="193"/>
    </location>
    <ligand>
        <name>heme c</name>
        <dbReference type="ChEBI" id="CHEBI:61717"/>
        <label>2</label>
    </ligand>
    <ligandPart>
        <name>Fe</name>
        <dbReference type="ChEBI" id="CHEBI:18248"/>
    </ligandPart>
</feature>
<organism evidence="12 13">
    <name type="scientific">Rhodopirellula islandica</name>
    <dbReference type="NCBI Taxonomy" id="595434"/>
    <lineage>
        <taxon>Bacteria</taxon>
        <taxon>Pseudomonadati</taxon>
        <taxon>Planctomycetota</taxon>
        <taxon>Planctomycetia</taxon>
        <taxon>Pirellulales</taxon>
        <taxon>Pirellulaceae</taxon>
        <taxon>Rhodopirellula</taxon>
    </lineage>
</organism>
<proteinExistence type="predicted"/>
<dbReference type="GO" id="GO:0004130">
    <property type="term" value="F:cytochrome-c peroxidase activity"/>
    <property type="evidence" value="ECO:0007669"/>
    <property type="project" value="UniProtKB-EC"/>
</dbReference>
<dbReference type="EC" id="1.11.1.5" evidence="12"/>
<evidence type="ECO:0000259" key="11">
    <source>
        <dbReference type="PROSITE" id="PS51007"/>
    </source>
</evidence>
<dbReference type="PANTHER" id="PTHR30600:SF7">
    <property type="entry name" value="CYTOCHROME C PEROXIDASE-RELATED"/>
    <property type="match status" value="1"/>
</dbReference>
<protein>
    <submittedName>
        <fullName evidence="12">Cytochrome c551 peroxidase</fullName>
        <ecNumber evidence="12">1.11.1.5</ecNumber>
    </submittedName>
</protein>
<dbReference type="GO" id="GO:0020037">
    <property type="term" value="F:heme binding"/>
    <property type="evidence" value="ECO:0007669"/>
    <property type="project" value="InterPro"/>
</dbReference>
<comment type="caution">
    <text evidence="12">The sequence shown here is derived from an EMBL/GenBank/DDBJ whole genome shotgun (WGS) entry which is preliminary data.</text>
</comment>
<dbReference type="InterPro" id="IPR036909">
    <property type="entry name" value="Cyt_c-like_dom_sf"/>
</dbReference>
<feature type="binding site" description="covalent" evidence="8">
    <location>
        <position position="43"/>
    </location>
    <ligand>
        <name>heme c</name>
        <dbReference type="ChEBI" id="CHEBI:61717"/>
        <label>1</label>
    </ligand>
</feature>
<dbReference type="PATRIC" id="fig|595434.4.peg.589"/>
<evidence type="ECO:0000256" key="4">
    <source>
        <dbReference type="ARBA" id="ARBA00022729"/>
    </source>
</evidence>
<keyword evidence="13" id="KW-1185">Reference proteome</keyword>
<feature type="binding site" description="axial binding residue" evidence="9">
    <location>
        <position position="47"/>
    </location>
    <ligand>
        <name>heme c</name>
        <dbReference type="ChEBI" id="CHEBI:61717"/>
        <label>1</label>
    </ligand>
    <ligandPart>
        <name>Fe</name>
        <dbReference type="ChEBI" id="CHEBI:18248"/>
    </ligandPart>
</feature>
<dbReference type="Pfam" id="PF03150">
    <property type="entry name" value="CCP_MauG"/>
    <property type="match status" value="1"/>
</dbReference>
<evidence type="ECO:0000256" key="7">
    <source>
        <dbReference type="ARBA" id="ARBA00023004"/>
    </source>
</evidence>
<feature type="binding site" description="covalent" evidence="8">
    <location>
        <position position="46"/>
    </location>
    <ligand>
        <name>heme c</name>
        <dbReference type="ChEBI" id="CHEBI:61717"/>
        <label>1</label>
    </ligand>
</feature>
<dbReference type="GO" id="GO:0009055">
    <property type="term" value="F:electron transfer activity"/>
    <property type="evidence" value="ECO:0007669"/>
    <property type="project" value="InterPro"/>
</dbReference>
<feature type="region of interest" description="Disordered" evidence="10">
    <location>
        <begin position="309"/>
        <end position="334"/>
    </location>
</feature>
<name>A0A0J1BLW5_RHOIS</name>
<dbReference type="InterPro" id="IPR009056">
    <property type="entry name" value="Cyt_c-like_dom"/>
</dbReference>
<dbReference type="GO" id="GO:0046872">
    <property type="term" value="F:metal ion binding"/>
    <property type="evidence" value="ECO:0007669"/>
    <property type="project" value="UniProtKB-KW"/>
</dbReference>